<evidence type="ECO:0000256" key="3">
    <source>
        <dbReference type="ARBA" id="ARBA00047417"/>
    </source>
</evidence>
<proteinExistence type="inferred from homology"/>
<dbReference type="Gene3D" id="3.60.20.40">
    <property type="match status" value="1"/>
</dbReference>
<evidence type="ECO:0000256" key="7">
    <source>
        <dbReference type="SAM" id="SignalP"/>
    </source>
</evidence>
<dbReference type="GO" id="GO:0103068">
    <property type="term" value="F:leukotriene C4 gamma-glutamyl transferase activity"/>
    <property type="evidence" value="ECO:0007669"/>
    <property type="project" value="UniProtKB-EC"/>
</dbReference>
<evidence type="ECO:0000313" key="9">
    <source>
        <dbReference type="Proteomes" id="UP001157439"/>
    </source>
</evidence>
<comment type="caution">
    <text evidence="8">The sequence shown here is derived from an EMBL/GenBank/DDBJ whole genome shotgun (WGS) entry which is preliminary data.</text>
</comment>
<comment type="catalytic activity">
    <reaction evidence="2 6">
        <text>glutathione + H2O = L-cysteinylglycine + L-glutamate</text>
        <dbReference type="Rhea" id="RHEA:28807"/>
        <dbReference type="ChEBI" id="CHEBI:15377"/>
        <dbReference type="ChEBI" id="CHEBI:29985"/>
        <dbReference type="ChEBI" id="CHEBI:57925"/>
        <dbReference type="ChEBI" id="CHEBI:61694"/>
        <dbReference type="EC" id="3.4.19.13"/>
    </reaction>
</comment>
<feature type="active site" description="Nucleophile" evidence="4">
    <location>
        <position position="372"/>
    </location>
</feature>
<dbReference type="InterPro" id="IPR043137">
    <property type="entry name" value="GGT_ssub_C"/>
</dbReference>
<name>A0AA37WVE4_9GAMM</name>
<gene>
    <name evidence="8" type="primary">ggtB</name>
    <name evidence="8" type="ORF">GCM10007894_03450</name>
</gene>
<comment type="catalytic activity">
    <reaction evidence="1 6">
        <text>an S-substituted glutathione + H2O = an S-substituted L-cysteinylglycine + L-glutamate</text>
        <dbReference type="Rhea" id="RHEA:59468"/>
        <dbReference type="ChEBI" id="CHEBI:15377"/>
        <dbReference type="ChEBI" id="CHEBI:29985"/>
        <dbReference type="ChEBI" id="CHEBI:90779"/>
        <dbReference type="ChEBI" id="CHEBI:143103"/>
        <dbReference type="EC" id="3.4.19.13"/>
    </reaction>
</comment>
<dbReference type="GO" id="GO:0036374">
    <property type="term" value="F:glutathione hydrolase activity"/>
    <property type="evidence" value="ECO:0007669"/>
    <property type="project" value="UniProtKB-UniRule"/>
</dbReference>
<comment type="catalytic activity">
    <reaction evidence="3 6">
        <text>an N-terminal (5-L-glutamyl)-[peptide] + an alpha-amino acid = 5-L-glutamyl amino acid + an N-terminal L-alpha-aminoacyl-[peptide]</text>
        <dbReference type="Rhea" id="RHEA:23904"/>
        <dbReference type="Rhea" id="RHEA-COMP:9780"/>
        <dbReference type="Rhea" id="RHEA-COMP:9795"/>
        <dbReference type="ChEBI" id="CHEBI:77644"/>
        <dbReference type="ChEBI" id="CHEBI:78597"/>
        <dbReference type="ChEBI" id="CHEBI:78599"/>
        <dbReference type="ChEBI" id="CHEBI:78608"/>
        <dbReference type="EC" id="2.3.2.2"/>
    </reaction>
</comment>
<protein>
    <recommendedName>
        <fullName evidence="6">Glutathione hydrolase proenzyme</fullName>
        <ecNumber evidence="6">2.3.2.2</ecNumber>
        <ecNumber evidence="6">3.4.19.13</ecNumber>
    </recommendedName>
    <component>
        <recommendedName>
            <fullName evidence="6">Glutathione hydrolase large chain</fullName>
        </recommendedName>
    </component>
    <component>
        <recommendedName>
            <fullName evidence="6">Glutathione hydrolase small chain</fullName>
        </recommendedName>
    </component>
</protein>
<organism evidence="8 9">
    <name type="scientific">Paraferrimonas haliotis</name>
    <dbReference type="NCBI Taxonomy" id="2013866"/>
    <lineage>
        <taxon>Bacteria</taxon>
        <taxon>Pseudomonadati</taxon>
        <taxon>Pseudomonadota</taxon>
        <taxon>Gammaproteobacteria</taxon>
        <taxon>Alteromonadales</taxon>
        <taxon>Ferrimonadaceae</taxon>
        <taxon>Paraferrimonas</taxon>
    </lineage>
</organism>
<dbReference type="Proteomes" id="UP001157439">
    <property type="component" value="Unassembled WGS sequence"/>
</dbReference>
<dbReference type="InterPro" id="IPR000101">
    <property type="entry name" value="GGT_peptidase"/>
</dbReference>
<keyword evidence="6" id="KW-0808">Transferase</keyword>
<dbReference type="NCBIfam" id="TIGR00066">
    <property type="entry name" value="g_glut_trans"/>
    <property type="match status" value="1"/>
</dbReference>
<keyword evidence="7" id="KW-0732">Signal</keyword>
<dbReference type="GO" id="GO:0006750">
    <property type="term" value="P:glutathione biosynthetic process"/>
    <property type="evidence" value="ECO:0007669"/>
    <property type="project" value="UniProtKB-KW"/>
</dbReference>
<dbReference type="InterPro" id="IPR052896">
    <property type="entry name" value="GGT-like_enzyme"/>
</dbReference>
<dbReference type="PANTHER" id="PTHR43881">
    <property type="entry name" value="GAMMA-GLUTAMYLTRANSPEPTIDASE (AFU_ORTHOLOGUE AFUA_4G13580)"/>
    <property type="match status" value="1"/>
</dbReference>
<comment type="pathway">
    <text evidence="6">Sulfur metabolism; glutathione metabolism.</text>
</comment>
<evidence type="ECO:0000256" key="1">
    <source>
        <dbReference type="ARBA" id="ARBA00001049"/>
    </source>
</evidence>
<dbReference type="EC" id="3.4.19.13" evidence="6"/>
<feature type="chain" id="PRO_5041219412" description="Glutathione hydrolase proenzyme" evidence="7">
    <location>
        <begin position="18"/>
        <end position="561"/>
    </location>
</feature>
<feature type="binding site" evidence="5">
    <location>
        <position position="455"/>
    </location>
    <ligand>
        <name>L-glutamate</name>
        <dbReference type="ChEBI" id="CHEBI:29985"/>
    </ligand>
</feature>
<dbReference type="InterPro" id="IPR029055">
    <property type="entry name" value="Ntn_hydrolases_N"/>
</dbReference>
<comment type="PTM">
    <text evidence="6">Cleaved by autocatalysis into a large and a small subunit.</text>
</comment>
<keyword evidence="6" id="KW-0865">Zymogen</keyword>
<keyword evidence="6" id="KW-0012">Acyltransferase</keyword>
<dbReference type="GO" id="GO:0006751">
    <property type="term" value="P:glutathione catabolic process"/>
    <property type="evidence" value="ECO:0007669"/>
    <property type="project" value="UniProtKB-UniRule"/>
</dbReference>
<dbReference type="PRINTS" id="PR01210">
    <property type="entry name" value="GGTRANSPTASE"/>
</dbReference>
<comment type="subunit">
    <text evidence="6">This enzyme consists of two polypeptide chains, which are synthesized in precursor form from a single polypeptide.</text>
</comment>
<dbReference type="EMBL" id="BSPO01000001">
    <property type="protein sequence ID" value="GLS82368.1"/>
    <property type="molecule type" value="Genomic_DNA"/>
</dbReference>
<dbReference type="Gene3D" id="1.10.246.130">
    <property type="match status" value="1"/>
</dbReference>
<dbReference type="PANTHER" id="PTHR43881:SF1">
    <property type="entry name" value="GAMMA-GLUTAMYLTRANSPEPTIDASE (AFU_ORTHOLOGUE AFUA_4G13580)"/>
    <property type="match status" value="1"/>
</dbReference>
<keyword evidence="6" id="KW-0317">Glutathione biosynthesis</keyword>
<keyword evidence="6" id="KW-0378">Hydrolase</keyword>
<comment type="similarity">
    <text evidence="6">Belongs to the gamma-glutamyltransferase family.</text>
</comment>
<dbReference type="AlphaFoldDB" id="A0AA37WVE4"/>
<sequence>MKWFVVAMSLLSFTSQAFDRVTGHEFASRSEVYASNGMVATSQPLATQVGLDVLKAGGTAMDAAIAANAVLGLVEPTGCGIGGDLFAIVWSEKDGKLYGYNGSGRSPQSLTLEHFQSLGLSQIPSHGPLPVSVPGTVDAWYALHDKFGKTPMASLLQPAIDYAEKGFPVSELIAYYMNRSAPKLSQFPNFSDTFMANGKMPQTGEIFKNPDLAKSYRILAKQGRDGFYKGDIAKAIDKYMAENDGFLSYQDLSSHQGEWVEPIAADYRGVTLWELPPNGQGIAAQQILKILEGYDIKSMDRFGAEFAHLFVEAKKLAFADRAKFYADPAFHDIPVAELVSKEYADKRRKLIDPNKAMKSVDPGNPALLHGDTIYLTTADKDGNMVSLIQSNYRGMGSGMTPTGTGFVLQDRGEMFNLEPGHLNSYAPNKRPFHTIIPAFVTKDGKPWISYGVMGGGTQPQMHAQVLMNIVDFGMNLQEAGDAPRILHTGSSQPTGEVMTDGGYVSLESGYSWEVRRALMEKGHTLTNKNGPFGGYQAIRKDANGVYAGASESRKDGQAAGF</sequence>
<keyword evidence="9" id="KW-1185">Reference proteome</keyword>
<evidence type="ECO:0000256" key="6">
    <source>
        <dbReference type="RuleBase" id="RU368036"/>
    </source>
</evidence>
<feature type="signal peptide" evidence="7">
    <location>
        <begin position="1"/>
        <end position="17"/>
    </location>
</feature>
<evidence type="ECO:0000256" key="2">
    <source>
        <dbReference type="ARBA" id="ARBA00001089"/>
    </source>
</evidence>
<accession>A0AA37WVE4</accession>
<evidence type="ECO:0000256" key="4">
    <source>
        <dbReference type="PIRSR" id="PIRSR600101-1"/>
    </source>
</evidence>
<evidence type="ECO:0000313" key="8">
    <source>
        <dbReference type="EMBL" id="GLS82368.1"/>
    </source>
</evidence>
<dbReference type="Pfam" id="PF01019">
    <property type="entry name" value="G_glu_transpept"/>
    <property type="match status" value="1"/>
</dbReference>
<dbReference type="SUPFAM" id="SSF56235">
    <property type="entry name" value="N-terminal nucleophile aminohydrolases (Ntn hydrolases)"/>
    <property type="match status" value="1"/>
</dbReference>
<dbReference type="RefSeq" id="WP_095497918.1">
    <property type="nucleotide sequence ID" value="NZ_BSPO01000001.1"/>
</dbReference>
<evidence type="ECO:0000256" key="5">
    <source>
        <dbReference type="PIRSR" id="PIRSR600101-2"/>
    </source>
</evidence>
<dbReference type="EC" id="2.3.2.2" evidence="6"/>
<reference evidence="8 9" key="1">
    <citation type="journal article" date="2014" name="Int. J. Syst. Evol. Microbiol.">
        <title>Complete genome sequence of Corynebacterium casei LMG S-19264T (=DSM 44701T), isolated from a smear-ripened cheese.</title>
        <authorList>
            <consortium name="US DOE Joint Genome Institute (JGI-PGF)"/>
            <person name="Walter F."/>
            <person name="Albersmeier A."/>
            <person name="Kalinowski J."/>
            <person name="Ruckert C."/>
        </authorList>
    </citation>
    <scope>NUCLEOTIDE SEQUENCE [LARGE SCALE GENOMIC DNA]</scope>
    <source>
        <strain evidence="8 9">NBRC 112785</strain>
    </source>
</reference>
<dbReference type="InterPro" id="IPR043138">
    <property type="entry name" value="GGT_lsub"/>
</dbReference>